<keyword evidence="2" id="KW-1185">Reference proteome</keyword>
<evidence type="ECO:0000313" key="2">
    <source>
        <dbReference type="Proteomes" id="UP000308600"/>
    </source>
</evidence>
<dbReference type="EMBL" id="ML208292">
    <property type="protein sequence ID" value="TFK71882.1"/>
    <property type="molecule type" value="Genomic_DNA"/>
</dbReference>
<dbReference type="Proteomes" id="UP000308600">
    <property type="component" value="Unassembled WGS sequence"/>
</dbReference>
<protein>
    <submittedName>
        <fullName evidence="1">Nrap protein</fullName>
    </submittedName>
</protein>
<proteinExistence type="predicted"/>
<sequence length="1226" mass="136210">MTKRKRATQAATREASRVETEERSSGFEDDASDVIASDGTVDMDDVGQDDQSGDEWGGITDEQTKVLEGGVEHPKSKPNQPPTGQELRAIQEAGDLFQSSSFKLQIDALLPNVRLKDSRIPPLERFLHTLHPFLMSLPSIPPQHPLEASRKLLKHGIAIPYPLPLPTEDTNWKVAFEKPNDIVLVGSWANKMNVKSKDGVSFGVDLAVEMPDSLFQEKDYLNGRFFHKRAYYLAALAKAIKDSKQLPVDVAFNSLVDDSRLTTLVLTPRSDDSAQDFTKLNAVINIFPCVSESSPIPLHRLSPSHSNIRANSSAEEGHTNAVPLPSPRYNNALLHSFVLKPHLLLAHNLKSESPAFVDALTLLRVWANQRGCGDSKQTSVRGFHGKGIWWTLLLAAVILGEEPVQGDKKSQKRRPVGRGLSSYQLFRAALDLLAKRDFQQEPLFLKSKDGHLYPPEELQQHHKAICVDSTSRVNVLLDVPLGCLQLLRYEAQKTLEVLDQPFLSGDSFAEVFLKERRDLPSQFDALLRIDLSSAKLDKLPLLTVLDCGSPMSALLASIDSTLQRGLGNRSKAIAILHPPSAIRPVSQAHPSSPDVIFIGLIHNTQHAFRLVDHGPAVDENNQQTVSEFRELWGNKAELRRFKDGRINESVVWDVKTVDERAHIPSMIVQHLLQHHFGIRSTFIKTWQTSFDSMLRLPESISSLYLGSGMATGFKGAMTAFDNLVRSIRALGDDLPLSLMTVSPISESLRYTSVFSPVPVPESLTTSLLPNARYQAPIEIVLEFERSTKWPDDLRAIQKIKLAFFERLASSLMSSVDGLRANVVIGDGMTVSEITDQAFVEITTPEGWAFWARIWHNREITLLDRIIDNKNGVLPHVKVKGKETKGKDYYEAVEAKDLLTRRFIHGPRHHRAIASLAHQYQAFGGTVRLVKRWLASHWLLHGHISEEAVELICARSFVGGRCKVGGEEDKSDDRASVPGSKERGFALVIAFLKSWSWEDGLHVPLYGAQQLGAEAGTPQLLGDASGVWVIATEVDTQGRVWTSRGPDIVAAHRVRAVAKATWEYLQGVEKGHLDVKAMFIHPTSDYDFLVTLDQNILPRYLHNVTANPDSFTKRGKPSSSTDGEGQNVVTCPGLDPARLLFDDLQRLYTNTFKLFYDPYGGDRYGGVWEPSLESPRPFKVLSKFSSLPASKNDKGKDKGMVTLNRGSVLAEIVRLGTGLVTEVNMNT</sequence>
<organism evidence="1 2">
    <name type="scientific">Pluteus cervinus</name>
    <dbReference type="NCBI Taxonomy" id="181527"/>
    <lineage>
        <taxon>Eukaryota</taxon>
        <taxon>Fungi</taxon>
        <taxon>Dikarya</taxon>
        <taxon>Basidiomycota</taxon>
        <taxon>Agaricomycotina</taxon>
        <taxon>Agaricomycetes</taxon>
        <taxon>Agaricomycetidae</taxon>
        <taxon>Agaricales</taxon>
        <taxon>Pluteineae</taxon>
        <taxon>Pluteaceae</taxon>
        <taxon>Pluteus</taxon>
    </lineage>
</organism>
<accession>A0ACD3B1W9</accession>
<evidence type="ECO:0000313" key="1">
    <source>
        <dbReference type="EMBL" id="TFK71882.1"/>
    </source>
</evidence>
<name>A0ACD3B1W9_9AGAR</name>
<gene>
    <name evidence="1" type="ORF">BDN72DRAFT_837016</name>
</gene>
<reference evidence="1 2" key="1">
    <citation type="journal article" date="2019" name="Nat. Ecol. Evol.">
        <title>Megaphylogeny resolves global patterns of mushroom evolution.</title>
        <authorList>
            <person name="Varga T."/>
            <person name="Krizsan K."/>
            <person name="Foldi C."/>
            <person name="Dima B."/>
            <person name="Sanchez-Garcia M."/>
            <person name="Sanchez-Ramirez S."/>
            <person name="Szollosi G.J."/>
            <person name="Szarkandi J.G."/>
            <person name="Papp V."/>
            <person name="Albert L."/>
            <person name="Andreopoulos W."/>
            <person name="Angelini C."/>
            <person name="Antonin V."/>
            <person name="Barry K.W."/>
            <person name="Bougher N.L."/>
            <person name="Buchanan P."/>
            <person name="Buyck B."/>
            <person name="Bense V."/>
            <person name="Catcheside P."/>
            <person name="Chovatia M."/>
            <person name="Cooper J."/>
            <person name="Damon W."/>
            <person name="Desjardin D."/>
            <person name="Finy P."/>
            <person name="Geml J."/>
            <person name="Haridas S."/>
            <person name="Hughes K."/>
            <person name="Justo A."/>
            <person name="Karasinski D."/>
            <person name="Kautmanova I."/>
            <person name="Kiss B."/>
            <person name="Kocsube S."/>
            <person name="Kotiranta H."/>
            <person name="LaButti K.M."/>
            <person name="Lechner B.E."/>
            <person name="Liimatainen K."/>
            <person name="Lipzen A."/>
            <person name="Lukacs Z."/>
            <person name="Mihaltcheva S."/>
            <person name="Morgado L.N."/>
            <person name="Niskanen T."/>
            <person name="Noordeloos M.E."/>
            <person name="Ohm R.A."/>
            <person name="Ortiz-Santana B."/>
            <person name="Ovrebo C."/>
            <person name="Racz N."/>
            <person name="Riley R."/>
            <person name="Savchenko A."/>
            <person name="Shiryaev A."/>
            <person name="Soop K."/>
            <person name="Spirin V."/>
            <person name="Szebenyi C."/>
            <person name="Tomsovsky M."/>
            <person name="Tulloss R.E."/>
            <person name="Uehling J."/>
            <person name="Grigoriev I.V."/>
            <person name="Vagvolgyi C."/>
            <person name="Papp T."/>
            <person name="Martin F.M."/>
            <person name="Miettinen O."/>
            <person name="Hibbett D.S."/>
            <person name="Nagy L.G."/>
        </authorList>
    </citation>
    <scope>NUCLEOTIDE SEQUENCE [LARGE SCALE GENOMIC DNA]</scope>
    <source>
        <strain evidence="1 2">NL-1719</strain>
    </source>
</reference>